<evidence type="ECO:0000256" key="2">
    <source>
        <dbReference type="ARBA" id="ARBA00023002"/>
    </source>
</evidence>
<reference evidence="4 5" key="1">
    <citation type="journal article" date="2014" name="World J. Microbiol. Biotechnol.">
        <title>Biodiversity and physiological characteristics of Antarctic and Arctic lichens-associated bacteria.</title>
        <authorList>
            <person name="Lee Y.M."/>
            <person name="Kim E.H."/>
            <person name="Lee H.K."/>
            <person name="Hong S.G."/>
        </authorList>
    </citation>
    <scope>NUCLEOTIDE SEQUENCE [LARGE SCALE GENOMIC DNA]</scope>
    <source>
        <strain evidence="4 5">PAMC 26569</strain>
    </source>
</reference>
<accession>A0A6M8HPT0</accession>
<dbReference type="EMBL" id="CP053708">
    <property type="protein sequence ID" value="QKE90424.1"/>
    <property type="molecule type" value="Genomic_DNA"/>
</dbReference>
<sequence>MTKANDRVADHPIDAQFLERWSPRSFTGEAIPETELMTLFEAARWAPSSYNSQPWRFVYARRDTPSWDGFFGLLNPFNQSWAKDAAAIIVALSKSTMLPPGKDREIPSHSHSYDAGAGWAYLALQASLSGWAAHAMVGFDMDTAFAQLQVPQGYRIEASIAIGRRGDKGLLPEAMQSREEPNGRNPIGQFVMEGRFRNDA</sequence>
<dbReference type="SUPFAM" id="SSF55469">
    <property type="entry name" value="FMN-dependent nitroreductase-like"/>
    <property type="match status" value="1"/>
</dbReference>
<dbReference type="GO" id="GO:0016491">
    <property type="term" value="F:oxidoreductase activity"/>
    <property type="evidence" value="ECO:0007669"/>
    <property type="project" value="UniProtKB-KW"/>
</dbReference>
<gene>
    <name evidence="4" type="ORF">HN018_10610</name>
</gene>
<dbReference type="Gene3D" id="3.40.109.10">
    <property type="entry name" value="NADH Oxidase"/>
    <property type="match status" value="1"/>
</dbReference>
<proteinExistence type="inferred from homology"/>
<comment type="similarity">
    <text evidence="1">Belongs to the nitroreductase family.</text>
</comment>
<evidence type="ECO:0000313" key="5">
    <source>
        <dbReference type="Proteomes" id="UP000500767"/>
    </source>
</evidence>
<evidence type="ECO:0000259" key="3">
    <source>
        <dbReference type="Pfam" id="PF00881"/>
    </source>
</evidence>
<dbReference type="PANTHER" id="PTHR43673">
    <property type="entry name" value="NAD(P)H NITROREDUCTASE YDGI-RELATED"/>
    <property type="match status" value="1"/>
</dbReference>
<dbReference type="CDD" id="cd02138">
    <property type="entry name" value="TdsD-like"/>
    <property type="match status" value="1"/>
</dbReference>
<dbReference type="InterPro" id="IPR029479">
    <property type="entry name" value="Nitroreductase"/>
</dbReference>
<dbReference type="AlphaFoldDB" id="A0A6M8HPT0"/>
<name>A0A6M8HPT0_9PROT</name>
<protein>
    <submittedName>
        <fullName evidence="4">Nitroreductase family protein</fullName>
    </submittedName>
</protein>
<dbReference type="PANTHER" id="PTHR43673:SF10">
    <property type="entry name" value="NADH DEHYDROGENASE_NAD(P)H NITROREDUCTASE XCC3605-RELATED"/>
    <property type="match status" value="1"/>
</dbReference>
<keyword evidence="2" id="KW-0560">Oxidoreductase</keyword>
<dbReference type="Pfam" id="PF00881">
    <property type="entry name" value="Nitroreductase"/>
    <property type="match status" value="1"/>
</dbReference>
<dbReference type="InterPro" id="IPR000415">
    <property type="entry name" value="Nitroreductase-like"/>
</dbReference>
<dbReference type="RefSeq" id="WP_171837275.1">
    <property type="nucleotide sequence ID" value="NZ_CP053708.1"/>
</dbReference>
<dbReference type="KEGG" id="lck:HN018_10610"/>
<evidence type="ECO:0000256" key="1">
    <source>
        <dbReference type="ARBA" id="ARBA00007118"/>
    </source>
</evidence>
<organism evidence="4 5">
    <name type="scientific">Lichenicola cladoniae</name>
    <dbReference type="NCBI Taxonomy" id="1484109"/>
    <lineage>
        <taxon>Bacteria</taxon>
        <taxon>Pseudomonadati</taxon>
        <taxon>Pseudomonadota</taxon>
        <taxon>Alphaproteobacteria</taxon>
        <taxon>Acetobacterales</taxon>
        <taxon>Acetobacteraceae</taxon>
        <taxon>Lichenicola</taxon>
    </lineage>
</organism>
<evidence type="ECO:0000313" key="4">
    <source>
        <dbReference type="EMBL" id="QKE90424.1"/>
    </source>
</evidence>
<feature type="domain" description="Nitroreductase" evidence="3">
    <location>
        <begin position="19"/>
        <end position="60"/>
    </location>
</feature>
<dbReference type="Proteomes" id="UP000500767">
    <property type="component" value="Chromosome"/>
</dbReference>
<keyword evidence="5" id="KW-1185">Reference proteome</keyword>